<keyword evidence="3" id="KW-1185">Reference proteome</keyword>
<feature type="region of interest" description="Disordered" evidence="1">
    <location>
        <begin position="1"/>
        <end position="36"/>
    </location>
</feature>
<accession>A0ABQ4YSB2</accession>
<dbReference type="Proteomes" id="UP001151760">
    <property type="component" value="Unassembled WGS sequence"/>
</dbReference>
<gene>
    <name evidence="2" type="ORF">Tco_0729673</name>
</gene>
<proteinExistence type="predicted"/>
<sequence>MLLNFNHDAKDTDEEVEKVIKKKGKDKSVTEDTKDKKKLTVGDKDLTKPFKEVLKCPFTCRIIKFSSPRHMLPANAKIYDDIGLGMLKACAKDPMEILKILRMGNESLTNFMRDGVGFDYLITWLLVQNKSDLEDEHTVADYV</sequence>
<name>A0ABQ4YSB2_9ASTR</name>
<feature type="compositionally biased region" description="Basic and acidic residues" evidence="1">
    <location>
        <begin position="26"/>
        <end position="36"/>
    </location>
</feature>
<evidence type="ECO:0000256" key="1">
    <source>
        <dbReference type="SAM" id="MobiDB-lite"/>
    </source>
</evidence>
<reference evidence="2" key="1">
    <citation type="journal article" date="2022" name="Int. J. Mol. Sci.">
        <title>Draft Genome of Tanacetum Coccineum: Genomic Comparison of Closely Related Tanacetum-Family Plants.</title>
        <authorList>
            <person name="Yamashiro T."/>
            <person name="Shiraishi A."/>
            <person name="Nakayama K."/>
            <person name="Satake H."/>
        </authorList>
    </citation>
    <scope>NUCLEOTIDE SEQUENCE</scope>
</reference>
<evidence type="ECO:0000313" key="3">
    <source>
        <dbReference type="Proteomes" id="UP001151760"/>
    </source>
</evidence>
<comment type="caution">
    <text evidence="2">The sequence shown here is derived from an EMBL/GenBank/DDBJ whole genome shotgun (WGS) entry which is preliminary data.</text>
</comment>
<protein>
    <submittedName>
        <fullName evidence="2">Uncharacterized protein</fullName>
    </submittedName>
</protein>
<evidence type="ECO:0000313" key="2">
    <source>
        <dbReference type="EMBL" id="GJS79792.1"/>
    </source>
</evidence>
<reference evidence="2" key="2">
    <citation type="submission" date="2022-01" db="EMBL/GenBank/DDBJ databases">
        <authorList>
            <person name="Yamashiro T."/>
            <person name="Shiraishi A."/>
            <person name="Satake H."/>
            <person name="Nakayama K."/>
        </authorList>
    </citation>
    <scope>NUCLEOTIDE SEQUENCE</scope>
</reference>
<organism evidence="2 3">
    <name type="scientific">Tanacetum coccineum</name>
    <dbReference type="NCBI Taxonomy" id="301880"/>
    <lineage>
        <taxon>Eukaryota</taxon>
        <taxon>Viridiplantae</taxon>
        <taxon>Streptophyta</taxon>
        <taxon>Embryophyta</taxon>
        <taxon>Tracheophyta</taxon>
        <taxon>Spermatophyta</taxon>
        <taxon>Magnoliopsida</taxon>
        <taxon>eudicotyledons</taxon>
        <taxon>Gunneridae</taxon>
        <taxon>Pentapetalae</taxon>
        <taxon>asterids</taxon>
        <taxon>campanulids</taxon>
        <taxon>Asterales</taxon>
        <taxon>Asteraceae</taxon>
        <taxon>Asteroideae</taxon>
        <taxon>Anthemideae</taxon>
        <taxon>Anthemidinae</taxon>
        <taxon>Tanacetum</taxon>
    </lineage>
</organism>
<dbReference type="EMBL" id="BQNB010010623">
    <property type="protein sequence ID" value="GJS79792.1"/>
    <property type="molecule type" value="Genomic_DNA"/>
</dbReference>